<accession>A0A9P5CVS8</accession>
<dbReference type="OrthoDB" id="4065319at2759"/>
<dbReference type="InterPro" id="IPR051009">
    <property type="entry name" value="PRM"/>
</dbReference>
<dbReference type="GeneID" id="63840121"/>
<name>A0A9P5CVS8_CRYP1</name>
<feature type="compositionally biased region" description="Polar residues" evidence="1">
    <location>
        <begin position="95"/>
        <end position="104"/>
    </location>
</feature>
<feature type="transmembrane region" description="Helical" evidence="2">
    <location>
        <begin position="12"/>
        <end position="37"/>
    </location>
</feature>
<dbReference type="Proteomes" id="UP000803844">
    <property type="component" value="Unassembled WGS sequence"/>
</dbReference>
<dbReference type="PANTHER" id="PTHR36089:SF1">
    <property type="entry name" value="CHITIN SYNTHASE 3 COMPLEX PROTEIN CSI2-RELATED"/>
    <property type="match status" value="1"/>
</dbReference>
<evidence type="ECO:0000256" key="1">
    <source>
        <dbReference type="SAM" id="MobiDB-lite"/>
    </source>
</evidence>
<gene>
    <name evidence="3" type="ORF">M406DRAFT_354754</name>
</gene>
<keyword evidence="2" id="KW-1133">Transmembrane helix</keyword>
<feature type="compositionally biased region" description="Basic and acidic residues" evidence="1">
    <location>
        <begin position="117"/>
        <end position="133"/>
    </location>
</feature>
<keyword evidence="4" id="KW-1185">Reference proteome</keyword>
<keyword evidence="2" id="KW-0812">Transmembrane</keyword>
<proteinExistence type="predicted"/>
<dbReference type="RefSeq" id="XP_040782237.1">
    <property type="nucleotide sequence ID" value="XM_040922992.1"/>
</dbReference>
<reference evidence="3" key="1">
    <citation type="journal article" date="2020" name="Phytopathology">
        <title>Genome sequence of the chestnut blight fungus Cryphonectria parasitica EP155: A fundamental resource for an archetypical invasive plant pathogen.</title>
        <authorList>
            <person name="Crouch J.A."/>
            <person name="Dawe A."/>
            <person name="Aerts A."/>
            <person name="Barry K."/>
            <person name="Churchill A.C.L."/>
            <person name="Grimwood J."/>
            <person name="Hillman B."/>
            <person name="Milgroom M.G."/>
            <person name="Pangilinan J."/>
            <person name="Smith M."/>
            <person name="Salamov A."/>
            <person name="Schmutz J."/>
            <person name="Yadav J."/>
            <person name="Grigoriev I.V."/>
            <person name="Nuss D."/>
        </authorList>
    </citation>
    <scope>NUCLEOTIDE SEQUENCE</scope>
    <source>
        <strain evidence="3">EP155</strain>
    </source>
</reference>
<sequence length="251" mass="26635">MQTSTMPDGTVFIAVGAILGAFGLAILLWRAIIACLLHRSVEKAAMAQHLANDKTPFPTPPAPFYKYTDHESGSAQNVGSGRGVRRTNRGPVPSATPSQTNLFFSPTAVAGANPRDSTYRDAPNRNSTYRDSRFLPAGFYAAGQSSSPHNVDGGDGSSISLNNLRPDSRGHAHRLSAQPLTESPDFGPQRSPMGHSTSSVNLNAPAGGRAPSAYLDDLLAENPEMFPPSGSTPTPTNATHPNHPYRQSGRF</sequence>
<keyword evidence="2" id="KW-0472">Membrane</keyword>
<evidence type="ECO:0000256" key="2">
    <source>
        <dbReference type="SAM" id="Phobius"/>
    </source>
</evidence>
<evidence type="ECO:0000313" key="4">
    <source>
        <dbReference type="Proteomes" id="UP000803844"/>
    </source>
</evidence>
<dbReference type="PANTHER" id="PTHR36089">
    <property type="entry name" value="CHITIN SYNTHASE 3 COMPLEX PROTEIN CSI2-RELATED"/>
    <property type="match status" value="1"/>
</dbReference>
<evidence type="ECO:0000313" key="3">
    <source>
        <dbReference type="EMBL" id="KAF3771276.1"/>
    </source>
</evidence>
<feature type="region of interest" description="Disordered" evidence="1">
    <location>
        <begin position="71"/>
        <end position="251"/>
    </location>
</feature>
<organism evidence="3 4">
    <name type="scientific">Cryphonectria parasitica (strain ATCC 38755 / EP155)</name>
    <dbReference type="NCBI Taxonomy" id="660469"/>
    <lineage>
        <taxon>Eukaryota</taxon>
        <taxon>Fungi</taxon>
        <taxon>Dikarya</taxon>
        <taxon>Ascomycota</taxon>
        <taxon>Pezizomycotina</taxon>
        <taxon>Sordariomycetes</taxon>
        <taxon>Sordariomycetidae</taxon>
        <taxon>Diaporthales</taxon>
        <taxon>Cryphonectriaceae</taxon>
        <taxon>Cryphonectria-Endothia species complex</taxon>
        <taxon>Cryphonectria</taxon>
    </lineage>
</organism>
<dbReference type="EMBL" id="MU032344">
    <property type="protein sequence ID" value="KAF3771276.1"/>
    <property type="molecule type" value="Genomic_DNA"/>
</dbReference>
<protein>
    <submittedName>
        <fullName evidence="3">Uncharacterized protein</fullName>
    </submittedName>
</protein>
<comment type="caution">
    <text evidence="3">The sequence shown here is derived from an EMBL/GenBank/DDBJ whole genome shotgun (WGS) entry which is preliminary data.</text>
</comment>
<feature type="compositionally biased region" description="Low complexity" evidence="1">
    <location>
        <begin position="232"/>
        <end position="244"/>
    </location>
</feature>
<dbReference type="GO" id="GO:0000324">
    <property type="term" value="C:fungal-type vacuole"/>
    <property type="evidence" value="ECO:0007669"/>
    <property type="project" value="TreeGrafter"/>
</dbReference>
<dbReference type="AlphaFoldDB" id="A0A9P5CVS8"/>